<dbReference type="InterPro" id="IPR004467">
    <property type="entry name" value="Or_phspho_trans_dom"/>
</dbReference>
<evidence type="ECO:0000256" key="3">
    <source>
        <dbReference type="ARBA" id="ARBA00008847"/>
    </source>
</evidence>
<accession>A0A347ZV36</accession>
<keyword evidence="10" id="KW-0460">Magnesium</keyword>
<evidence type="ECO:0000256" key="9">
    <source>
        <dbReference type="ARBA" id="ARBA00049157"/>
    </source>
</evidence>
<dbReference type="InterPro" id="IPR000836">
    <property type="entry name" value="PRTase_dom"/>
</dbReference>
<feature type="binding site" description="in other chain" evidence="10">
    <location>
        <position position="360"/>
    </location>
    <ligand>
        <name>5-phospho-alpha-D-ribose 1-diphosphate</name>
        <dbReference type="ChEBI" id="CHEBI:58017"/>
        <note>ligand shared between dimeric partners</note>
    </ligand>
</feature>
<comment type="caution">
    <text evidence="12">The sequence shown here is derived from an EMBL/GenBank/DDBJ whole genome shotgun (WGS) entry which is preliminary data.</text>
</comment>
<evidence type="ECO:0000313" key="12">
    <source>
        <dbReference type="EMBL" id="REG10247.1"/>
    </source>
</evidence>
<dbReference type="EC" id="2.4.2.10" evidence="10"/>
<sequence>MSFISKLEAAVQANRSLLCVGLDPRAEQLTDGANDEEKLVNWAQGIIAQTDDQACCYKPNFAFFEQYGPDGLRALQRIIQAVPGNIPVLLDVKRGDIGSTAQAYAKAAFEQWGADAVTISPYLGRDSVEPFLKYDGKMVFILCNTSNPSAADLQLYGLPPLYEHVAQIAQSWGSADQIGFVVGATQPQALARVRTLCPQNWILAPGVGAQGGSLQEALQAGLRADGSGLIVPVSRGVMQAADPNAAAREYNAQIAGEVETFRQTKCGPQSLKKELVGGLFESGCVRFGNFTLASGKKSPIYIDLRRVVSFPALFSLTARFYAEIVEKLDFDRIAGVPYAALPTAAVVAQQLGRPFIYPRKEVKTHGTGQAIEGAFEAGQRAVILEDVITSGGSIVTSLEVLKQAGLSVTDVVVLVDREQGGAAKMAELGLKLHAVLTISEIMTTLKESGLIDAATYQSVRDYLDE</sequence>
<dbReference type="PROSITE" id="PS00156">
    <property type="entry name" value="OMPDECASE"/>
    <property type="match status" value="1"/>
</dbReference>
<keyword evidence="7 10" id="KW-0665">Pyrimidine biosynthesis</keyword>
<dbReference type="UniPathway" id="UPA00070">
    <property type="reaction ID" value="UER00119"/>
</dbReference>
<dbReference type="SMART" id="SM00934">
    <property type="entry name" value="OMPdecase"/>
    <property type="match status" value="1"/>
</dbReference>
<feature type="binding site" evidence="10">
    <location>
        <position position="363"/>
    </location>
    <ligand>
        <name>5-phospho-alpha-D-ribose 1-diphosphate</name>
        <dbReference type="ChEBI" id="CHEBI:58017"/>
        <note>ligand shared between dimeric partners</note>
    </ligand>
</feature>
<dbReference type="SUPFAM" id="SSF53271">
    <property type="entry name" value="PRTase-like"/>
    <property type="match status" value="1"/>
</dbReference>
<dbReference type="Gene3D" id="3.40.50.2020">
    <property type="match status" value="1"/>
</dbReference>
<dbReference type="CDD" id="cd04725">
    <property type="entry name" value="OMP_decarboxylase_like"/>
    <property type="match status" value="1"/>
</dbReference>
<organism evidence="12 13">
    <name type="scientific">Pelolinea submarina</name>
    <dbReference type="NCBI Taxonomy" id="913107"/>
    <lineage>
        <taxon>Bacteria</taxon>
        <taxon>Bacillati</taxon>
        <taxon>Chloroflexota</taxon>
        <taxon>Anaerolineae</taxon>
        <taxon>Anaerolineales</taxon>
        <taxon>Anaerolineaceae</taxon>
        <taxon>Pelolinea</taxon>
    </lineage>
</organism>
<comment type="catalytic activity">
    <reaction evidence="10">
        <text>orotidine 5'-phosphate + diphosphate = orotate + 5-phospho-alpha-D-ribose 1-diphosphate</text>
        <dbReference type="Rhea" id="RHEA:10380"/>
        <dbReference type="ChEBI" id="CHEBI:30839"/>
        <dbReference type="ChEBI" id="CHEBI:33019"/>
        <dbReference type="ChEBI" id="CHEBI:57538"/>
        <dbReference type="ChEBI" id="CHEBI:58017"/>
        <dbReference type="EC" id="2.4.2.10"/>
    </reaction>
</comment>
<feature type="binding site" evidence="10">
    <location>
        <position position="365"/>
    </location>
    <ligand>
        <name>5-phospho-alpha-D-ribose 1-diphosphate</name>
        <dbReference type="ChEBI" id="CHEBI:58017"/>
        <note>ligand shared between dimeric partners</note>
    </ligand>
</feature>
<keyword evidence="5 10" id="KW-0808">Transferase</keyword>
<dbReference type="Pfam" id="PF00156">
    <property type="entry name" value="Pribosyltran"/>
    <property type="match status" value="1"/>
</dbReference>
<proteinExistence type="inferred from homology"/>
<dbReference type="InterPro" id="IPR011995">
    <property type="entry name" value="OMPdecase_type-2"/>
</dbReference>
<dbReference type="Gene3D" id="3.20.20.70">
    <property type="entry name" value="Aldolase class I"/>
    <property type="match status" value="1"/>
</dbReference>
<dbReference type="InterPro" id="IPR029057">
    <property type="entry name" value="PRTase-like"/>
</dbReference>
<gene>
    <name evidence="10" type="primary">pyrE</name>
    <name evidence="12" type="ORF">DFR64_0100</name>
</gene>
<comment type="similarity">
    <text evidence="3">Belongs to the OMP decarboxylase family. Type 2 subfamily.</text>
</comment>
<comment type="caution">
    <text evidence="10">Lacks conserved residue(s) required for the propagation of feature annotation.</text>
</comment>
<evidence type="ECO:0000256" key="7">
    <source>
        <dbReference type="ARBA" id="ARBA00022975"/>
    </source>
</evidence>
<keyword evidence="13" id="KW-1185">Reference proteome</keyword>
<name>A0A347ZV36_9CHLR</name>
<feature type="binding site" description="in other chain" evidence="10">
    <location>
        <begin position="385"/>
        <end position="393"/>
    </location>
    <ligand>
        <name>5-phospho-alpha-D-ribose 1-diphosphate</name>
        <dbReference type="ChEBI" id="CHEBI:58017"/>
        <note>ligand shared between dimeric partners</note>
    </ligand>
</feature>
<dbReference type="PANTHER" id="PTHR43375:SF1">
    <property type="entry name" value="OROTIDINE 5'-PHOSPHATE DECARBOXYLASE"/>
    <property type="match status" value="1"/>
</dbReference>
<dbReference type="CDD" id="cd06223">
    <property type="entry name" value="PRTases_typeI"/>
    <property type="match status" value="1"/>
</dbReference>
<dbReference type="InterPro" id="IPR001754">
    <property type="entry name" value="OMPdeCOase_dom"/>
</dbReference>
<dbReference type="RefSeq" id="WP_116223439.1">
    <property type="nucleotide sequence ID" value="NZ_AP018437.1"/>
</dbReference>
<dbReference type="Pfam" id="PF00215">
    <property type="entry name" value="OMPdecase"/>
    <property type="match status" value="1"/>
</dbReference>
<dbReference type="AlphaFoldDB" id="A0A347ZV36"/>
<comment type="pathway">
    <text evidence="1">Pyrimidine metabolism; UMP biosynthesis via de novo pathway; UMP from orotate: step 2/2.</text>
</comment>
<feature type="binding site" evidence="10">
    <location>
        <position position="359"/>
    </location>
    <ligand>
        <name>5-phospho-alpha-D-ribose 1-diphosphate</name>
        <dbReference type="ChEBI" id="CHEBI:58017"/>
        <note>ligand shared between dimeric partners</note>
    </ligand>
</feature>
<dbReference type="GO" id="GO:0004588">
    <property type="term" value="F:orotate phosphoribosyltransferase activity"/>
    <property type="evidence" value="ECO:0007669"/>
    <property type="project" value="UniProtKB-UniRule"/>
</dbReference>
<evidence type="ECO:0000256" key="5">
    <source>
        <dbReference type="ARBA" id="ARBA00022679"/>
    </source>
</evidence>
<keyword evidence="8" id="KW-0456">Lyase</keyword>
<dbReference type="InterPro" id="IPR013785">
    <property type="entry name" value="Aldolase_TIM"/>
</dbReference>
<dbReference type="SUPFAM" id="SSF51366">
    <property type="entry name" value="Ribulose-phoshate binding barrel"/>
    <property type="match status" value="1"/>
</dbReference>
<evidence type="ECO:0000313" key="13">
    <source>
        <dbReference type="Proteomes" id="UP000256388"/>
    </source>
</evidence>
<dbReference type="InterPro" id="IPR011060">
    <property type="entry name" value="RibuloseP-bd_barrel"/>
</dbReference>
<feature type="binding site" evidence="10">
    <location>
        <position position="417"/>
    </location>
    <ligand>
        <name>orotate</name>
        <dbReference type="ChEBI" id="CHEBI:30839"/>
    </ligand>
</feature>
<feature type="binding site" evidence="10">
    <location>
        <position position="389"/>
    </location>
    <ligand>
        <name>orotate</name>
        <dbReference type="ChEBI" id="CHEBI:30839"/>
    </ligand>
</feature>
<dbReference type="InterPro" id="IPR023031">
    <property type="entry name" value="OPRT"/>
</dbReference>
<dbReference type="OrthoDB" id="9808470at2"/>
<comment type="subunit">
    <text evidence="10">Homodimer.</text>
</comment>
<feature type="domain" description="Orotidine 5'-phosphate decarboxylase" evidence="11">
    <location>
        <begin position="17"/>
        <end position="250"/>
    </location>
</feature>
<evidence type="ECO:0000259" key="11">
    <source>
        <dbReference type="SMART" id="SM00934"/>
    </source>
</evidence>
<dbReference type="GO" id="GO:0000287">
    <property type="term" value="F:magnesium ion binding"/>
    <property type="evidence" value="ECO:0007669"/>
    <property type="project" value="UniProtKB-UniRule"/>
</dbReference>
<evidence type="ECO:0000256" key="2">
    <source>
        <dbReference type="ARBA" id="ARBA00004889"/>
    </source>
</evidence>
<comment type="pathway">
    <text evidence="2 10">Pyrimidine metabolism; UMP biosynthesis via de novo pathway; UMP from orotate: step 1/2.</text>
</comment>
<evidence type="ECO:0000256" key="1">
    <source>
        <dbReference type="ARBA" id="ARBA00004861"/>
    </source>
</evidence>
<dbReference type="GO" id="GO:0044205">
    <property type="term" value="P:'de novo' UMP biosynthetic process"/>
    <property type="evidence" value="ECO:0007669"/>
    <property type="project" value="UniProtKB-UniRule"/>
</dbReference>
<protein>
    <recommendedName>
        <fullName evidence="10">Orotate phosphoribosyltransferase</fullName>
        <shortName evidence="10">OPRT</shortName>
        <shortName evidence="10">OPRTase</shortName>
        <ecNumber evidence="10">2.4.2.10</ecNumber>
    </recommendedName>
</protein>
<evidence type="ECO:0000256" key="8">
    <source>
        <dbReference type="ARBA" id="ARBA00023239"/>
    </source>
</evidence>
<dbReference type="GO" id="GO:0004590">
    <property type="term" value="F:orotidine-5'-phosphate decarboxylase activity"/>
    <property type="evidence" value="ECO:0007669"/>
    <property type="project" value="UniProtKB-UniRule"/>
</dbReference>
<evidence type="ECO:0000256" key="10">
    <source>
        <dbReference type="HAMAP-Rule" id="MF_01208"/>
    </source>
</evidence>
<dbReference type="NCBIfam" id="TIGR02127">
    <property type="entry name" value="pyrF_sub2"/>
    <property type="match status" value="1"/>
</dbReference>
<evidence type="ECO:0000256" key="6">
    <source>
        <dbReference type="ARBA" id="ARBA00022793"/>
    </source>
</evidence>
<dbReference type="EMBL" id="QUMS01000001">
    <property type="protein sequence ID" value="REG10247.1"/>
    <property type="molecule type" value="Genomic_DNA"/>
</dbReference>
<keyword evidence="4 10" id="KW-0328">Glycosyltransferase</keyword>
<comment type="similarity">
    <text evidence="10">Belongs to the purine/pyrimidine phosphoribosyltransferase family. PyrE subfamily.</text>
</comment>
<dbReference type="PANTHER" id="PTHR43375">
    <property type="entry name" value="OROTIDINE 5'-PHOSPHATE DECARBOXYLASE"/>
    <property type="match status" value="1"/>
</dbReference>
<evidence type="ECO:0000256" key="4">
    <source>
        <dbReference type="ARBA" id="ARBA00022676"/>
    </source>
</evidence>
<comment type="cofactor">
    <cofactor evidence="10">
        <name>Mg(2+)</name>
        <dbReference type="ChEBI" id="CHEBI:18420"/>
    </cofactor>
</comment>
<dbReference type="GO" id="GO:0006207">
    <property type="term" value="P:'de novo' pyrimidine nucleobase biosynthetic process"/>
    <property type="evidence" value="ECO:0007669"/>
    <property type="project" value="InterPro"/>
</dbReference>
<dbReference type="HAMAP" id="MF_01208">
    <property type="entry name" value="PyrE"/>
    <property type="match status" value="1"/>
</dbReference>
<keyword evidence="6" id="KW-0210">Decarboxylase</keyword>
<comment type="function">
    <text evidence="10">Catalyzes the transfer of a ribosyl phosphate group from 5-phosphoribose 1-diphosphate to orotate, leading to the formation of orotidine monophosphate (OMP).</text>
</comment>
<reference evidence="12 13" key="1">
    <citation type="submission" date="2018-08" db="EMBL/GenBank/DDBJ databases">
        <title>Genomic Encyclopedia of Type Strains, Phase IV (KMG-IV): sequencing the most valuable type-strain genomes for metagenomic binning, comparative biology and taxonomic classification.</title>
        <authorList>
            <person name="Goeker M."/>
        </authorList>
    </citation>
    <scope>NUCLEOTIDE SEQUENCE [LARGE SCALE GENOMIC DNA]</scope>
    <source>
        <strain evidence="12 13">DSM 23923</strain>
    </source>
</reference>
<comment type="catalytic activity">
    <reaction evidence="9">
        <text>orotidine 5'-phosphate + H(+) = UMP + CO2</text>
        <dbReference type="Rhea" id="RHEA:11596"/>
        <dbReference type="ChEBI" id="CHEBI:15378"/>
        <dbReference type="ChEBI" id="CHEBI:16526"/>
        <dbReference type="ChEBI" id="CHEBI:57538"/>
        <dbReference type="ChEBI" id="CHEBI:57865"/>
        <dbReference type="EC" id="4.1.1.23"/>
    </reaction>
</comment>
<dbReference type="InterPro" id="IPR018089">
    <property type="entry name" value="OMPdecase_AS"/>
</dbReference>
<dbReference type="NCBIfam" id="TIGR00336">
    <property type="entry name" value="pyrE"/>
    <property type="match status" value="1"/>
</dbReference>
<dbReference type="Proteomes" id="UP000256388">
    <property type="component" value="Unassembled WGS sequence"/>
</dbReference>